<dbReference type="AlphaFoldDB" id="A0A5C1I4W8"/>
<dbReference type="Proteomes" id="UP000251402">
    <property type="component" value="Chromosome"/>
</dbReference>
<proteinExistence type="predicted"/>
<protein>
    <submittedName>
        <fullName evidence="1">Uncharacterized protein</fullName>
    </submittedName>
</protein>
<keyword evidence="2" id="KW-1185">Reference proteome</keyword>
<gene>
    <name evidence="1" type="ORF">DEO27_020900</name>
</gene>
<accession>A0A5C1I4W8</accession>
<reference evidence="1" key="1">
    <citation type="submission" date="2019-08" db="EMBL/GenBank/DDBJ databases">
        <title>Comparative genome analysis confer to the adaptation heavy metal polluted environment.</title>
        <authorList>
            <person name="Li Y."/>
        </authorList>
    </citation>
    <scope>NUCLEOTIDE SEQUENCE [LARGE SCALE GENOMIC DNA]</scope>
    <source>
        <strain evidence="1">P1</strain>
    </source>
</reference>
<sequence>MNAKLKTINRMTLLTAEEAMKRIFAMVDSPALKAQLSKWQDFGLSEAAGDLHTLSAEELGDFMDRLPDLVLALYAYQKEIQKGGDK</sequence>
<dbReference type="RefSeq" id="WP_112575092.1">
    <property type="nucleotide sequence ID" value="NZ_CP043450.1"/>
</dbReference>
<dbReference type="EMBL" id="CP043450">
    <property type="protein sequence ID" value="QEM12370.1"/>
    <property type="molecule type" value="Genomic_DNA"/>
</dbReference>
<dbReference type="OrthoDB" id="796720at2"/>
<dbReference type="KEGG" id="mrub:DEO27_020900"/>
<name>A0A5C1I4W8_9SPHI</name>
<organism evidence="1 2">
    <name type="scientific">Mucilaginibacter rubeus</name>
    <dbReference type="NCBI Taxonomy" id="2027860"/>
    <lineage>
        <taxon>Bacteria</taxon>
        <taxon>Pseudomonadati</taxon>
        <taxon>Bacteroidota</taxon>
        <taxon>Sphingobacteriia</taxon>
        <taxon>Sphingobacteriales</taxon>
        <taxon>Sphingobacteriaceae</taxon>
        <taxon>Mucilaginibacter</taxon>
    </lineage>
</organism>
<evidence type="ECO:0000313" key="2">
    <source>
        <dbReference type="Proteomes" id="UP000251402"/>
    </source>
</evidence>
<evidence type="ECO:0000313" key="1">
    <source>
        <dbReference type="EMBL" id="QEM12370.1"/>
    </source>
</evidence>